<keyword evidence="1" id="KW-0175">Coiled coil</keyword>
<dbReference type="Gramene" id="PSS21385">
    <property type="protein sequence ID" value="PSS21385"/>
    <property type="gene ID" value="CEY00_Acc10429"/>
</dbReference>
<dbReference type="Proteomes" id="UP000241394">
    <property type="component" value="Chromosome LG9"/>
</dbReference>
<reference evidence="4" key="2">
    <citation type="journal article" date="2018" name="BMC Genomics">
        <title>A manually annotated Actinidia chinensis var. chinensis (kiwifruit) genome highlights the challenges associated with draft genomes and gene prediction in plants.</title>
        <authorList>
            <person name="Pilkington S.M."/>
            <person name="Crowhurst R."/>
            <person name="Hilario E."/>
            <person name="Nardozza S."/>
            <person name="Fraser L."/>
            <person name="Peng Y."/>
            <person name="Gunaseelan K."/>
            <person name="Simpson R."/>
            <person name="Tahir J."/>
            <person name="Deroles S.C."/>
            <person name="Templeton K."/>
            <person name="Luo Z."/>
            <person name="Davy M."/>
            <person name="Cheng C."/>
            <person name="McNeilage M."/>
            <person name="Scaglione D."/>
            <person name="Liu Y."/>
            <person name="Zhang Q."/>
            <person name="Datson P."/>
            <person name="De Silva N."/>
            <person name="Gardiner S.E."/>
            <person name="Bassett H."/>
            <person name="Chagne D."/>
            <person name="McCallum J."/>
            <person name="Dzierzon H."/>
            <person name="Deng C."/>
            <person name="Wang Y.Y."/>
            <person name="Barron L."/>
            <person name="Manako K."/>
            <person name="Bowen J."/>
            <person name="Foster T.M."/>
            <person name="Erridge Z.A."/>
            <person name="Tiffin H."/>
            <person name="Waite C.N."/>
            <person name="Davies K.M."/>
            <person name="Grierson E.P."/>
            <person name="Laing W.A."/>
            <person name="Kirk R."/>
            <person name="Chen X."/>
            <person name="Wood M."/>
            <person name="Montefiori M."/>
            <person name="Brummell D.A."/>
            <person name="Schwinn K.E."/>
            <person name="Catanach A."/>
            <person name="Fullerton C."/>
            <person name="Li D."/>
            <person name="Meiyalaghan S."/>
            <person name="Nieuwenhuizen N."/>
            <person name="Read N."/>
            <person name="Prakash R."/>
            <person name="Hunter D."/>
            <person name="Zhang H."/>
            <person name="McKenzie M."/>
            <person name="Knabel M."/>
            <person name="Harris A."/>
            <person name="Allan A.C."/>
            <person name="Gleave A."/>
            <person name="Chen A."/>
            <person name="Janssen B.J."/>
            <person name="Plunkett B."/>
            <person name="Ampomah-Dwamena C."/>
            <person name="Voogd C."/>
            <person name="Leif D."/>
            <person name="Lafferty D."/>
            <person name="Souleyre E.J.F."/>
            <person name="Varkonyi-Gasic E."/>
            <person name="Gambi F."/>
            <person name="Hanley J."/>
            <person name="Yao J.L."/>
            <person name="Cheung J."/>
            <person name="David K.M."/>
            <person name="Warren B."/>
            <person name="Marsh K."/>
            <person name="Snowden K.C."/>
            <person name="Lin-Wang K."/>
            <person name="Brian L."/>
            <person name="Martinez-Sanchez M."/>
            <person name="Wang M."/>
            <person name="Ileperuma N."/>
            <person name="Macnee N."/>
            <person name="Campin R."/>
            <person name="McAtee P."/>
            <person name="Drummond R.S.M."/>
            <person name="Espley R.V."/>
            <person name="Ireland H.S."/>
            <person name="Wu R."/>
            <person name="Atkinson R.G."/>
            <person name="Karunairetnam S."/>
            <person name="Bulley S."/>
            <person name="Chunkath S."/>
            <person name="Hanley Z."/>
            <person name="Storey R."/>
            <person name="Thrimawithana A.H."/>
            <person name="Thomson S."/>
            <person name="David C."/>
            <person name="Testolin R."/>
            <person name="Huang H."/>
            <person name="Hellens R.P."/>
            <person name="Schaffer R.J."/>
        </authorList>
    </citation>
    <scope>NUCLEOTIDE SEQUENCE [LARGE SCALE GENOMIC DNA]</scope>
    <source>
        <strain evidence="4">cv. Red5</strain>
    </source>
</reference>
<dbReference type="InParanoid" id="A0A2R6R5X5"/>
<evidence type="ECO:0000256" key="1">
    <source>
        <dbReference type="SAM" id="Coils"/>
    </source>
</evidence>
<feature type="region of interest" description="Disordered" evidence="2">
    <location>
        <begin position="35"/>
        <end position="55"/>
    </location>
</feature>
<feature type="compositionally biased region" description="Polar residues" evidence="2">
    <location>
        <begin position="35"/>
        <end position="45"/>
    </location>
</feature>
<dbReference type="EMBL" id="NKQK01000009">
    <property type="protein sequence ID" value="PSS21385.1"/>
    <property type="molecule type" value="Genomic_DNA"/>
</dbReference>
<evidence type="ECO:0000313" key="4">
    <source>
        <dbReference type="Proteomes" id="UP000241394"/>
    </source>
</evidence>
<evidence type="ECO:0000313" key="3">
    <source>
        <dbReference type="EMBL" id="PSS21385.1"/>
    </source>
</evidence>
<proteinExistence type="predicted"/>
<evidence type="ECO:0000256" key="2">
    <source>
        <dbReference type="SAM" id="MobiDB-lite"/>
    </source>
</evidence>
<accession>A0A2R6R5X5</accession>
<comment type="caution">
    <text evidence="3">The sequence shown here is derived from an EMBL/GenBank/DDBJ whole genome shotgun (WGS) entry which is preliminary data.</text>
</comment>
<protein>
    <submittedName>
        <fullName evidence="3">Outer dense fiber protein</fullName>
    </submittedName>
</protein>
<sequence length="249" mass="28182">MSRKFDMKKLAQMAKETTLVAKGVVIDKNALEMRCQSSRPQTRANRQPMPRRKGQCRSPKISIRVVSGLNISLMENPAAAKKLLEGVIPPANNEEAVMLGSSLIGRGRKMREEVMTQQAWAVSVGSEMSHAQWLATKLEGQVAELGTQEQQATEELRRMREDRNTTVERLEKEVAELKERETLAKESAVQGYKSSDDFYEAVLWAASRLYDKGLDLYKKQIEHLHLELDIQDLQINAELIEENEGDEKG</sequence>
<gene>
    <name evidence="3" type="ORF">CEY00_Acc10429</name>
</gene>
<feature type="coiled-coil region" evidence="1">
    <location>
        <begin position="135"/>
        <end position="187"/>
    </location>
</feature>
<keyword evidence="4" id="KW-1185">Reference proteome</keyword>
<dbReference type="OrthoDB" id="10522524at2759"/>
<organism evidence="3 4">
    <name type="scientific">Actinidia chinensis var. chinensis</name>
    <name type="common">Chinese soft-hair kiwi</name>
    <dbReference type="NCBI Taxonomy" id="1590841"/>
    <lineage>
        <taxon>Eukaryota</taxon>
        <taxon>Viridiplantae</taxon>
        <taxon>Streptophyta</taxon>
        <taxon>Embryophyta</taxon>
        <taxon>Tracheophyta</taxon>
        <taxon>Spermatophyta</taxon>
        <taxon>Magnoliopsida</taxon>
        <taxon>eudicotyledons</taxon>
        <taxon>Gunneridae</taxon>
        <taxon>Pentapetalae</taxon>
        <taxon>asterids</taxon>
        <taxon>Ericales</taxon>
        <taxon>Actinidiaceae</taxon>
        <taxon>Actinidia</taxon>
    </lineage>
</organism>
<name>A0A2R6R5X5_ACTCC</name>
<dbReference type="AlphaFoldDB" id="A0A2R6R5X5"/>
<reference evidence="3 4" key="1">
    <citation type="submission" date="2017-07" db="EMBL/GenBank/DDBJ databases">
        <title>An improved, manually edited Actinidia chinensis var. chinensis (kiwifruit) genome highlights the challenges associated with draft genomes and gene prediction in plants.</title>
        <authorList>
            <person name="Pilkington S."/>
            <person name="Crowhurst R."/>
            <person name="Hilario E."/>
            <person name="Nardozza S."/>
            <person name="Fraser L."/>
            <person name="Peng Y."/>
            <person name="Gunaseelan K."/>
            <person name="Simpson R."/>
            <person name="Tahir J."/>
            <person name="Deroles S."/>
            <person name="Templeton K."/>
            <person name="Luo Z."/>
            <person name="Davy M."/>
            <person name="Cheng C."/>
            <person name="Mcneilage M."/>
            <person name="Scaglione D."/>
            <person name="Liu Y."/>
            <person name="Zhang Q."/>
            <person name="Datson P."/>
            <person name="De Silva N."/>
            <person name="Gardiner S."/>
            <person name="Bassett H."/>
            <person name="Chagne D."/>
            <person name="Mccallum J."/>
            <person name="Dzierzon H."/>
            <person name="Deng C."/>
            <person name="Wang Y.-Y."/>
            <person name="Barron N."/>
            <person name="Manako K."/>
            <person name="Bowen J."/>
            <person name="Foster T."/>
            <person name="Erridge Z."/>
            <person name="Tiffin H."/>
            <person name="Waite C."/>
            <person name="Davies K."/>
            <person name="Grierson E."/>
            <person name="Laing W."/>
            <person name="Kirk R."/>
            <person name="Chen X."/>
            <person name="Wood M."/>
            <person name="Montefiori M."/>
            <person name="Brummell D."/>
            <person name="Schwinn K."/>
            <person name="Catanach A."/>
            <person name="Fullerton C."/>
            <person name="Li D."/>
            <person name="Meiyalaghan S."/>
            <person name="Nieuwenhuizen N."/>
            <person name="Read N."/>
            <person name="Prakash R."/>
            <person name="Hunter D."/>
            <person name="Zhang H."/>
            <person name="Mckenzie M."/>
            <person name="Knabel M."/>
            <person name="Harris A."/>
            <person name="Allan A."/>
            <person name="Chen A."/>
            <person name="Janssen B."/>
            <person name="Plunkett B."/>
            <person name="Dwamena C."/>
            <person name="Voogd C."/>
            <person name="Leif D."/>
            <person name="Lafferty D."/>
            <person name="Souleyre E."/>
            <person name="Varkonyi-Gasic E."/>
            <person name="Gambi F."/>
            <person name="Hanley J."/>
            <person name="Yao J.-L."/>
            <person name="Cheung J."/>
            <person name="David K."/>
            <person name="Warren B."/>
            <person name="Marsh K."/>
            <person name="Snowden K."/>
            <person name="Lin-Wang K."/>
            <person name="Brian L."/>
            <person name="Martinez-Sanchez M."/>
            <person name="Wang M."/>
            <person name="Ileperuma N."/>
            <person name="Macnee N."/>
            <person name="Campin R."/>
            <person name="Mcatee P."/>
            <person name="Drummond R."/>
            <person name="Espley R."/>
            <person name="Ireland H."/>
            <person name="Wu R."/>
            <person name="Atkinson R."/>
            <person name="Karunairetnam S."/>
            <person name="Bulley S."/>
            <person name="Chunkath S."/>
            <person name="Hanley Z."/>
            <person name="Storey R."/>
            <person name="Thrimawithana A."/>
            <person name="Thomson S."/>
            <person name="David C."/>
            <person name="Testolin R."/>
        </authorList>
    </citation>
    <scope>NUCLEOTIDE SEQUENCE [LARGE SCALE GENOMIC DNA]</scope>
    <source>
        <strain evidence="4">cv. Red5</strain>
        <tissue evidence="3">Young leaf</tissue>
    </source>
</reference>